<feature type="region of interest" description="Disordered" evidence="1">
    <location>
        <begin position="279"/>
        <end position="321"/>
    </location>
</feature>
<name>A0A250X0K0_9CHLO</name>
<proteinExistence type="predicted"/>
<gene>
    <name evidence="2" type="ORF">CEUSTIGMA_g3725.t1</name>
</gene>
<dbReference type="Proteomes" id="UP000232323">
    <property type="component" value="Unassembled WGS sequence"/>
</dbReference>
<organism evidence="2 3">
    <name type="scientific">Chlamydomonas eustigma</name>
    <dbReference type="NCBI Taxonomy" id="1157962"/>
    <lineage>
        <taxon>Eukaryota</taxon>
        <taxon>Viridiplantae</taxon>
        <taxon>Chlorophyta</taxon>
        <taxon>core chlorophytes</taxon>
        <taxon>Chlorophyceae</taxon>
        <taxon>CS clade</taxon>
        <taxon>Chlamydomonadales</taxon>
        <taxon>Chlamydomonadaceae</taxon>
        <taxon>Chlamydomonas</taxon>
    </lineage>
</organism>
<dbReference type="EMBL" id="BEGY01000016">
    <property type="protein sequence ID" value="GAX76280.1"/>
    <property type="molecule type" value="Genomic_DNA"/>
</dbReference>
<evidence type="ECO:0000256" key="1">
    <source>
        <dbReference type="SAM" id="MobiDB-lite"/>
    </source>
</evidence>
<sequence length="500" mass="56531">MRNRRDRVGRESLRTLSPCMRAAEEKTYEAQDSAVQQSLNMGVGVKRRRIHVEDYQSLLQRQDGCRANELWDTVPTDWQPADNAPHQLEPEQPAALNSNKKPRIRPSPIIITPSEYGLSPPRAFPYIVPFPFNHQQQEQRPYFLHHTAPSYPPGCFPPYARDILPQPQYPCYLPNGQPDPHHWVPTGLTRPPFHLMTLPPFTQTHAGMLSNHFYPHHAQMFPPPLTYVPPPVPAAARKAEASYRSNIMHRQAAAVMTQLKNQRAAQQEFEVQRLKAQEQLNPGNDVQEDEVGDRQSNFGEKLRHTSDRNQLPRHSEEEQQHVHNQLLKLWSLNHIEEEEQQRSKEKRRAEEEQLQADWLSTYWCQKHGDDISKEIMTGSDEPPICDLLLPGEDNLSTTPLWTDTELLAAAAAAAATAATDTVHAGSTLFPSAEILCDPLLAAFENAYEQDACQVPAGITEHESGELSRSSSVGGYYDPSCPASATFMSGLDTETFDSYWS</sequence>
<reference evidence="2 3" key="1">
    <citation type="submission" date="2017-08" db="EMBL/GenBank/DDBJ databases">
        <title>Acidophilic green algal genome provides insights into adaptation to an acidic environment.</title>
        <authorList>
            <person name="Hirooka S."/>
            <person name="Hirose Y."/>
            <person name="Kanesaki Y."/>
            <person name="Higuchi S."/>
            <person name="Fujiwara T."/>
            <person name="Onuma R."/>
            <person name="Era A."/>
            <person name="Ohbayashi R."/>
            <person name="Uzuka A."/>
            <person name="Nozaki H."/>
            <person name="Yoshikawa H."/>
            <person name="Miyagishima S.Y."/>
        </authorList>
    </citation>
    <scope>NUCLEOTIDE SEQUENCE [LARGE SCALE GENOMIC DNA]</scope>
    <source>
        <strain evidence="2 3">NIES-2499</strain>
    </source>
</reference>
<dbReference type="AlphaFoldDB" id="A0A250X0K0"/>
<comment type="caution">
    <text evidence="2">The sequence shown here is derived from an EMBL/GenBank/DDBJ whole genome shotgun (WGS) entry which is preliminary data.</text>
</comment>
<keyword evidence="3" id="KW-1185">Reference proteome</keyword>
<evidence type="ECO:0000313" key="3">
    <source>
        <dbReference type="Proteomes" id="UP000232323"/>
    </source>
</evidence>
<evidence type="ECO:0000313" key="2">
    <source>
        <dbReference type="EMBL" id="GAX76280.1"/>
    </source>
</evidence>
<accession>A0A250X0K0</accession>
<protein>
    <submittedName>
        <fullName evidence="2">Uncharacterized protein</fullName>
    </submittedName>
</protein>